<reference evidence="2" key="1">
    <citation type="submission" date="2016-01" db="EMBL/GenBank/DDBJ databases">
        <authorList>
            <person name="Mitreva M."/>
            <person name="Pepin K.H."/>
            <person name="Mihindukulasuriya K.A."/>
            <person name="Fulton R."/>
            <person name="Fronick C."/>
            <person name="O'Laughlin M."/>
            <person name="Miner T."/>
            <person name="Herter B."/>
            <person name="Rosa B.A."/>
            <person name="Cordes M."/>
            <person name="Tomlinson C."/>
            <person name="Wollam A."/>
            <person name="Palsikar V.B."/>
            <person name="Mardis E.R."/>
            <person name="Wilson R.K."/>
        </authorList>
    </citation>
    <scope>NUCLEOTIDE SEQUENCE [LARGE SCALE GENOMIC DNA]</scope>
    <source>
        <strain evidence="2">DNF00019</strain>
    </source>
</reference>
<accession>A0A133XVH1</accession>
<dbReference type="AlphaFoldDB" id="A0A133XVH1"/>
<dbReference type="STRING" id="1393034.HMPREF3192_00683"/>
<name>A0A133XVH1_9ACTN</name>
<evidence type="ECO:0000313" key="1">
    <source>
        <dbReference type="EMBL" id="KXB34938.1"/>
    </source>
</evidence>
<dbReference type="EMBL" id="LSCR01000009">
    <property type="protein sequence ID" value="KXB34938.1"/>
    <property type="molecule type" value="Genomic_DNA"/>
</dbReference>
<sequence>MGKCRGRIKRLVVSAAVVYVTYILLPEKDKEKIKTAARELLQRAGSAMQEIQRVYNRQNEQSMLKEQQEQTLRQWEYL</sequence>
<keyword evidence="2" id="KW-1185">Reference proteome</keyword>
<gene>
    <name evidence="1" type="ORF">HMPREF3192_00683</name>
</gene>
<dbReference type="PATRIC" id="fig|1393034.3.peg.660"/>
<organism evidence="1 2">
    <name type="scientific">Atopobium deltae</name>
    <dbReference type="NCBI Taxonomy" id="1393034"/>
    <lineage>
        <taxon>Bacteria</taxon>
        <taxon>Bacillati</taxon>
        <taxon>Actinomycetota</taxon>
        <taxon>Coriobacteriia</taxon>
        <taxon>Coriobacteriales</taxon>
        <taxon>Atopobiaceae</taxon>
        <taxon>Atopobium</taxon>
    </lineage>
</organism>
<protein>
    <submittedName>
        <fullName evidence="1">Uncharacterized protein</fullName>
    </submittedName>
</protein>
<comment type="caution">
    <text evidence="1">The sequence shown here is derived from an EMBL/GenBank/DDBJ whole genome shotgun (WGS) entry which is preliminary data.</text>
</comment>
<evidence type="ECO:0000313" key="2">
    <source>
        <dbReference type="Proteomes" id="UP000070675"/>
    </source>
</evidence>
<proteinExistence type="predicted"/>
<dbReference type="Proteomes" id="UP000070675">
    <property type="component" value="Unassembled WGS sequence"/>
</dbReference>
<dbReference type="RefSeq" id="WP_066305205.1">
    <property type="nucleotide sequence ID" value="NZ_KQ959489.1"/>
</dbReference>